<evidence type="ECO:0000256" key="6">
    <source>
        <dbReference type="ARBA" id="ARBA00022967"/>
    </source>
</evidence>
<dbReference type="GO" id="GO:0016887">
    <property type="term" value="F:ATP hydrolysis activity"/>
    <property type="evidence" value="ECO:0007669"/>
    <property type="project" value="InterPro"/>
</dbReference>
<dbReference type="PROSITE" id="PS50893">
    <property type="entry name" value="ABC_TRANSPORTER_2"/>
    <property type="match status" value="1"/>
</dbReference>
<evidence type="ECO:0000256" key="3">
    <source>
        <dbReference type="ARBA" id="ARBA00022475"/>
    </source>
</evidence>
<protein>
    <recommendedName>
        <fullName evidence="8">Energy-coupling factor transporter ATP-binding protein EcfA2</fullName>
        <ecNumber evidence="8">7.-.-.-</ecNumber>
    </recommendedName>
</protein>
<keyword evidence="2 8" id="KW-0813">Transport</keyword>
<dbReference type="GO" id="GO:0005524">
    <property type="term" value="F:ATP binding"/>
    <property type="evidence" value="ECO:0007669"/>
    <property type="project" value="UniProtKB-UniRule"/>
</dbReference>
<evidence type="ECO:0000313" key="10">
    <source>
        <dbReference type="EMBL" id="SFF00343.1"/>
    </source>
</evidence>
<keyword evidence="4 8" id="KW-0547">Nucleotide-binding</keyword>
<evidence type="ECO:0000256" key="7">
    <source>
        <dbReference type="ARBA" id="ARBA00023136"/>
    </source>
</evidence>
<dbReference type="NCBIfam" id="TIGR04521">
    <property type="entry name" value="ECF_ATPase_2"/>
    <property type="match status" value="1"/>
</dbReference>
<dbReference type="SUPFAM" id="SSF52540">
    <property type="entry name" value="P-loop containing nucleoside triphosphate hydrolases"/>
    <property type="match status" value="1"/>
</dbReference>
<proteinExistence type="inferred from homology"/>
<keyword evidence="11" id="KW-1185">Reference proteome</keyword>
<feature type="domain" description="ABC transporter" evidence="9">
    <location>
        <begin position="3"/>
        <end position="246"/>
    </location>
</feature>
<dbReference type="OrthoDB" id="9784332at2"/>
<evidence type="ECO:0000259" key="9">
    <source>
        <dbReference type="PROSITE" id="PS50893"/>
    </source>
</evidence>
<dbReference type="InterPro" id="IPR030946">
    <property type="entry name" value="EcfA2"/>
</dbReference>
<dbReference type="InterPro" id="IPR015856">
    <property type="entry name" value="ABC_transpr_CbiO/EcfA_su"/>
</dbReference>
<dbReference type="CDD" id="cd03225">
    <property type="entry name" value="ABC_cobalt_CbiO_domain1"/>
    <property type="match status" value="1"/>
</dbReference>
<comment type="subcellular location">
    <subcellularLocation>
        <location evidence="1 8">Cell membrane</location>
        <topology evidence="1 8">Peripheral membrane protein</topology>
    </subcellularLocation>
</comment>
<dbReference type="InterPro" id="IPR003439">
    <property type="entry name" value="ABC_transporter-like_ATP-bd"/>
</dbReference>
<dbReference type="STRING" id="930128.SAMN05192532_10914"/>
<evidence type="ECO:0000256" key="1">
    <source>
        <dbReference type="ARBA" id="ARBA00004202"/>
    </source>
</evidence>
<dbReference type="GO" id="GO:0042626">
    <property type="term" value="F:ATPase-coupled transmembrane transporter activity"/>
    <property type="evidence" value="ECO:0007669"/>
    <property type="project" value="TreeGrafter"/>
</dbReference>
<organism evidence="10 11">
    <name type="scientific">Alteribacillus iranensis</name>
    <dbReference type="NCBI Taxonomy" id="930128"/>
    <lineage>
        <taxon>Bacteria</taxon>
        <taxon>Bacillati</taxon>
        <taxon>Bacillota</taxon>
        <taxon>Bacilli</taxon>
        <taxon>Bacillales</taxon>
        <taxon>Bacillaceae</taxon>
        <taxon>Alteribacillus</taxon>
    </lineage>
</organism>
<keyword evidence="6" id="KW-1278">Translocase</keyword>
<dbReference type="InterPro" id="IPR050095">
    <property type="entry name" value="ECF_ABC_transporter_ATP-bd"/>
</dbReference>
<dbReference type="Pfam" id="PF00005">
    <property type="entry name" value="ABC_tran"/>
    <property type="match status" value="1"/>
</dbReference>
<dbReference type="EMBL" id="FONT01000009">
    <property type="protein sequence ID" value="SFF00343.1"/>
    <property type="molecule type" value="Genomic_DNA"/>
</dbReference>
<dbReference type="Proteomes" id="UP000199516">
    <property type="component" value="Unassembled WGS sequence"/>
</dbReference>
<dbReference type="InterPro" id="IPR027417">
    <property type="entry name" value="P-loop_NTPase"/>
</dbReference>
<comment type="similarity">
    <text evidence="8">Belongs to the ABC transporter superfamily. Energy-coupling factor EcfA family.</text>
</comment>
<accession>A0A1I2F5T3</accession>
<name>A0A1I2F5T3_9BACI</name>
<dbReference type="PANTHER" id="PTHR43553:SF27">
    <property type="entry name" value="ENERGY-COUPLING FACTOR TRANSPORTER ATP-BINDING PROTEIN ECFA2"/>
    <property type="match status" value="1"/>
</dbReference>
<dbReference type="EC" id="7.-.-.-" evidence="8"/>
<dbReference type="SMART" id="SM00382">
    <property type="entry name" value="AAA"/>
    <property type="match status" value="1"/>
</dbReference>
<comment type="subunit">
    <text evidence="8">Forms a stable energy-coupling factor (ECF) transporter complex composed of 2 membrane-embedded substrate-binding proteins (S component), 2 ATP-binding proteins (A component) and 2 transmembrane proteins (T component).</text>
</comment>
<evidence type="ECO:0000313" key="11">
    <source>
        <dbReference type="Proteomes" id="UP000199516"/>
    </source>
</evidence>
<dbReference type="GO" id="GO:0015087">
    <property type="term" value="F:cobalt ion transmembrane transporter activity"/>
    <property type="evidence" value="ECO:0007669"/>
    <property type="project" value="UniProtKB-ARBA"/>
</dbReference>
<keyword evidence="5 8" id="KW-0067">ATP-binding</keyword>
<evidence type="ECO:0000256" key="8">
    <source>
        <dbReference type="RuleBase" id="RU365104"/>
    </source>
</evidence>
<keyword evidence="7 8" id="KW-0472">Membrane</keyword>
<dbReference type="RefSeq" id="WP_091663610.1">
    <property type="nucleotide sequence ID" value="NZ_FONT01000009.1"/>
</dbReference>
<evidence type="ECO:0000256" key="5">
    <source>
        <dbReference type="ARBA" id="ARBA00022840"/>
    </source>
</evidence>
<comment type="function">
    <text evidence="8">ATP-binding (A) component of a common energy-coupling factor (ECF) ABC-transporter complex.</text>
</comment>
<dbReference type="InterPro" id="IPR003593">
    <property type="entry name" value="AAA+_ATPase"/>
</dbReference>
<dbReference type="InterPro" id="IPR017871">
    <property type="entry name" value="ABC_transporter-like_CS"/>
</dbReference>
<gene>
    <name evidence="10" type="ORF">SAMN05192532_10914</name>
</gene>
<evidence type="ECO:0000256" key="4">
    <source>
        <dbReference type="ARBA" id="ARBA00022741"/>
    </source>
</evidence>
<dbReference type="GO" id="GO:0043190">
    <property type="term" value="C:ATP-binding cassette (ABC) transporter complex"/>
    <property type="evidence" value="ECO:0007669"/>
    <property type="project" value="TreeGrafter"/>
</dbReference>
<reference evidence="10 11" key="1">
    <citation type="submission" date="2016-10" db="EMBL/GenBank/DDBJ databases">
        <authorList>
            <person name="de Groot N.N."/>
        </authorList>
    </citation>
    <scope>NUCLEOTIDE SEQUENCE [LARGE SCALE GENOMIC DNA]</scope>
    <source>
        <strain evidence="10 11">DSM 23995</strain>
    </source>
</reference>
<sequence>MRIVFEKTSYTYMENTPLEKRALHEVSTTFPSGEIIAVIGRTGSGKSTLVQHINGLLRPSQGKVTIGERTVDPKTKKKQIQKLRENVGMVFQYPEHQLFEETVEKDIIFGPLNAGTSEQQIKKQVPMLIQRVGLDESLLHQSPFHLSGGQMRRAAIAGVLAMNPQVLILDEPTASLDPKGKQEIIELLKEWHEEKRLTIIIVTHDMEEVADIASRAVVMHDGRIAMEGHAQEIFEQQGRLEALGLDLPPRLKVLSYISVKTGVPFSSWSLSPEKAATEVNASRKGNKDV</sequence>
<dbReference type="PANTHER" id="PTHR43553">
    <property type="entry name" value="HEAVY METAL TRANSPORTER"/>
    <property type="match status" value="1"/>
</dbReference>
<dbReference type="FunFam" id="3.40.50.300:FF:000224">
    <property type="entry name" value="Energy-coupling factor transporter ATP-binding protein EcfA"/>
    <property type="match status" value="1"/>
</dbReference>
<dbReference type="PROSITE" id="PS00211">
    <property type="entry name" value="ABC_TRANSPORTER_1"/>
    <property type="match status" value="1"/>
</dbReference>
<evidence type="ECO:0000256" key="2">
    <source>
        <dbReference type="ARBA" id="ARBA00022448"/>
    </source>
</evidence>
<dbReference type="Gene3D" id="3.40.50.300">
    <property type="entry name" value="P-loop containing nucleotide triphosphate hydrolases"/>
    <property type="match status" value="1"/>
</dbReference>
<dbReference type="AlphaFoldDB" id="A0A1I2F5T3"/>
<keyword evidence="3 8" id="KW-1003">Cell membrane</keyword>